<feature type="region of interest" description="Disordered" evidence="2">
    <location>
        <begin position="984"/>
        <end position="1009"/>
    </location>
</feature>
<evidence type="ECO:0000256" key="1">
    <source>
        <dbReference type="SAM" id="Coils"/>
    </source>
</evidence>
<comment type="caution">
    <text evidence="4">The sequence shown here is derived from an EMBL/GenBank/DDBJ whole genome shotgun (WGS) entry which is preliminary data.</text>
</comment>
<protein>
    <submittedName>
        <fullName evidence="4">Centrin-binding protein</fullName>
    </submittedName>
</protein>
<feature type="compositionally biased region" description="Low complexity" evidence="2">
    <location>
        <begin position="248"/>
        <end position="259"/>
    </location>
</feature>
<feature type="region of interest" description="Disordered" evidence="2">
    <location>
        <begin position="1065"/>
        <end position="1088"/>
    </location>
</feature>
<dbReference type="EMBL" id="JAAQVJ010000017">
    <property type="protein sequence ID" value="KAF3900129.1"/>
    <property type="molecule type" value="Genomic_DNA"/>
</dbReference>
<sequence>MTSLRNSRQRRRSRWFCRTKVSLRGLLLAAGELGLIQSYNTTDVELLHEIVTRAEQHPDADILPFRVIFSAYDAVLSEHGIPVESDQTYLPFLFQLGAERNGSTISERFESLLASLGIRLEYGEDAEANEPLPTNGVAPRSREDSVRILQQRPNGILPRRAEDRRRASFDSVYDTTHDLEQRFANRPNSRSSMSRLEDGTIRSLDFDAEIKRLYPYKSDRSPPHERLGNTAGRDVNGIASRDSDGGANSFSSESSENSNIQEFGSDHRANSNNILEHQHSENALSIASDETPEPPQVPPELFYQPSDTQRSRDASVFDMYRRRNALRLMLSSWSKLAKRKRELLQAMEQRAIYYDSKTLVVQVLDLWKVALQDKREVAEAEREAAQNEKFFNNLEERAARARDIYLLTKAFTHWSQVASEEVHRTETARRHLLCIKYFNAWREITAVNELKAQRFMLKKPLKLWNARYQQIAPLDSQAEEFRKRSLKRYGYSHWFWSFCDRLAPRWNKERLKQRSFIAWLRALRTQRERDLAIDSNRSLNSLKSTFQTLVQKYREVSSAEKSANNHWKSHVTSHYLTEWSVKQKYRRPFAEVTSLLNTKLVRSCLEDWSQQTRMERKARDADRLRVMRNCWTTWNDHLRCQALSSRTEERIVLQSLYKWILIGRLRLLDRIHQQRLKASYLKTLMENSRSLYNELLVKEARFRTDRKRKLAHATFSYWKQRLDIQKQRELVSRAFYAPPVQQEVLQSWKARSEHLATLDTWAKKSEYFFLTTKTLKQWRSATAESSKRRRLEAYAAIRRKVKMNLASAVISAWRSRCATVREIHQRSTEMYGEKLIGIGTNMFHLWSEKATQRAQHLADAQLYYNRQLVYNNLTHWAGMQRSYQMLDEKATRFLEIHVSGIALAQIRKLSLRIFEVKTRLETADALYGRNTRKHYRNMIHHWREKARISKDFDSFPIETPSKNGHSIQVNDPLGWQEINHAREREEPPIRQPDFTSHTPMSTPGYLNSPSKRAARARALVQMSTTPATPLPTSFPSKLWAASEPRLQPIYSTRRSAFKRGATSTNVRFAIDEEPESPTEGRSTGRELT</sequence>
<evidence type="ECO:0000256" key="2">
    <source>
        <dbReference type="SAM" id="MobiDB-lite"/>
    </source>
</evidence>
<dbReference type="AlphaFoldDB" id="A0A9P5D177"/>
<organism evidence="4 5">
    <name type="scientific">Trichophyton interdigitale</name>
    <dbReference type="NCBI Taxonomy" id="101480"/>
    <lineage>
        <taxon>Eukaryota</taxon>
        <taxon>Fungi</taxon>
        <taxon>Dikarya</taxon>
        <taxon>Ascomycota</taxon>
        <taxon>Pezizomycotina</taxon>
        <taxon>Eurotiomycetes</taxon>
        <taxon>Eurotiomycetidae</taxon>
        <taxon>Onygenales</taxon>
        <taxon>Arthrodermataceae</taxon>
        <taxon>Trichophyton</taxon>
    </lineage>
</organism>
<feature type="compositionally biased region" description="Polar residues" evidence="2">
    <location>
        <begin position="993"/>
        <end position="1009"/>
    </location>
</feature>
<evidence type="ECO:0000259" key="3">
    <source>
        <dbReference type="Pfam" id="PF08457"/>
    </source>
</evidence>
<keyword evidence="1" id="KW-0175">Coiled coil</keyword>
<feature type="domain" description="Sfi1 spindle body" evidence="3">
    <location>
        <begin position="378"/>
        <end position="946"/>
    </location>
</feature>
<feature type="region of interest" description="Disordered" evidence="2">
    <location>
        <begin position="215"/>
        <end position="266"/>
    </location>
</feature>
<gene>
    <name evidence="4" type="ORF">GY632_0943</name>
</gene>
<reference evidence="4" key="1">
    <citation type="submission" date="2020-03" db="EMBL/GenBank/DDBJ databases">
        <title>Whole Genome Sequence of Trichophyton interdigitale from India.</title>
        <authorList>
            <person name="Kumar P."/>
        </authorList>
    </citation>
    <scope>NUCLEOTIDE SEQUENCE</scope>
    <source>
        <strain evidence="4">UCMS-IGIB-CI14</strain>
    </source>
</reference>
<name>A0A9P5D177_9EURO</name>
<accession>A0A9P5D177</accession>
<feature type="region of interest" description="Disordered" evidence="2">
    <location>
        <begin position="288"/>
        <end position="308"/>
    </location>
</feature>
<dbReference type="Pfam" id="PF08457">
    <property type="entry name" value="Sfi1"/>
    <property type="match status" value="1"/>
</dbReference>
<feature type="compositionally biased region" description="Basic and acidic residues" evidence="2">
    <location>
        <begin position="215"/>
        <end position="227"/>
    </location>
</feature>
<evidence type="ECO:0000313" key="4">
    <source>
        <dbReference type="EMBL" id="KAF3900129.1"/>
    </source>
</evidence>
<evidence type="ECO:0000313" key="5">
    <source>
        <dbReference type="Proteomes" id="UP000749309"/>
    </source>
</evidence>
<dbReference type="Proteomes" id="UP000749309">
    <property type="component" value="Unassembled WGS sequence"/>
</dbReference>
<dbReference type="InterPro" id="IPR013665">
    <property type="entry name" value="Sfi1_dom"/>
</dbReference>
<proteinExistence type="predicted"/>
<feature type="coiled-coil region" evidence="1">
    <location>
        <begin position="368"/>
        <end position="397"/>
    </location>
</feature>